<keyword evidence="4" id="KW-0418">Kinase</keyword>
<dbReference type="Gene3D" id="1.10.510.10">
    <property type="entry name" value="Transferase(Phosphotransferase) domain 1"/>
    <property type="match status" value="1"/>
</dbReference>
<evidence type="ECO:0000259" key="7">
    <source>
        <dbReference type="PROSITE" id="PS50011"/>
    </source>
</evidence>
<keyword evidence="9" id="KW-1185">Reference proteome</keyword>
<evidence type="ECO:0000256" key="1">
    <source>
        <dbReference type="ARBA" id="ARBA00022527"/>
    </source>
</evidence>
<evidence type="ECO:0000256" key="5">
    <source>
        <dbReference type="ARBA" id="ARBA00022840"/>
    </source>
</evidence>
<dbReference type="PANTHER" id="PTHR11584:SF369">
    <property type="entry name" value="MITOGEN-ACTIVATED PROTEIN KINASE KINASE KINASE 19-RELATED"/>
    <property type="match status" value="1"/>
</dbReference>
<dbReference type="InterPro" id="IPR000719">
    <property type="entry name" value="Prot_kinase_dom"/>
</dbReference>
<keyword evidence="2" id="KW-0808">Transferase</keyword>
<evidence type="ECO:0000313" key="9">
    <source>
        <dbReference type="Proteomes" id="UP000694560"/>
    </source>
</evidence>
<dbReference type="PANTHER" id="PTHR11584">
    <property type="entry name" value="SERINE/THREONINE PROTEIN KINASE"/>
    <property type="match status" value="1"/>
</dbReference>
<dbReference type="GO" id="GO:0005524">
    <property type="term" value="F:ATP binding"/>
    <property type="evidence" value="ECO:0007669"/>
    <property type="project" value="UniProtKB-KW"/>
</dbReference>
<keyword evidence="3" id="KW-0547">Nucleotide-binding</keyword>
<dbReference type="SUPFAM" id="SSF56112">
    <property type="entry name" value="Protein kinase-like (PK-like)"/>
    <property type="match status" value="1"/>
</dbReference>
<dbReference type="GO" id="GO:0004674">
    <property type="term" value="F:protein serine/threonine kinase activity"/>
    <property type="evidence" value="ECO:0007669"/>
    <property type="project" value="UniProtKB-KW"/>
</dbReference>
<feature type="domain" description="Protein kinase" evidence="7">
    <location>
        <begin position="1"/>
        <end position="87"/>
    </location>
</feature>
<protein>
    <recommendedName>
        <fullName evidence="7">Protein kinase domain-containing protein</fullName>
    </recommendedName>
</protein>
<dbReference type="Proteomes" id="UP000694560">
    <property type="component" value="Unplaced"/>
</dbReference>
<feature type="transmembrane region" description="Helical" evidence="6">
    <location>
        <begin position="6"/>
        <end position="26"/>
    </location>
</feature>
<dbReference type="InterPro" id="IPR011009">
    <property type="entry name" value="Kinase-like_dom_sf"/>
</dbReference>
<dbReference type="PROSITE" id="PS50011">
    <property type="entry name" value="PROTEIN_KINASE_DOM"/>
    <property type="match status" value="1"/>
</dbReference>
<proteinExistence type="predicted"/>
<dbReference type="AlphaFoldDB" id="A0A8C5TZ49"/>
<evidence type="ECO:0000313" key="8">
    <source>
        <dbReference type="Ensembl" id="ENSMCSP00000015267.1"/>
    </source>
</evidence>
<evidence type="ECO:0000256" key="3">
    <source>
        <dbReference type="ARBA" id="ARBA00022741"/>
    </source>
</evidence>
<keyword evidence="1" id="KW-0723">Serine/threonine-protein kinase</keyword>
<name>A0A8C5TZ49_9PASS</name>
<evidence type="ECO:0000256" key="6">
    <source>
        <dbReference type="SAM" id="Phobius"/>
    </source>
</evidence>
<sequence>FGTITILIIVLTDAWFLVEVLLGLFFSQRGEPPWAEYEAMAAIFKMPPAHPQLPSHISEHCRDFLKQIFVEARHRPSAEELLRHQFAQLQY</sequence>
<evidence type="ECO:0000256" key="2">
    <source>
        <dbReference type="ARBA" id="ARBA00022679"/>
    </source>
</evidence>
<dbReference type="OrthoDB" id="8693905at2759"/>
<reference evidence="8" key="1">
    <citation type="submission" date="2025-08" db="UniProtKB">
        <authorList>
            <consortium name="Ensembl"/>
        </authorList>
    </citation>
    <scope>IDENTIFICATION</scope>
</reference>
<keyword evidence="6" id="KW-1133">Transmembrane helix</keyword>
<keyword evidence="6" id="KW-0472">Membrane</keyword>
<organism evidence="8 9">
    <name type="scientific">Malurus cyaneus samueli</name>
    <dbReference type="NCBI Taxonomy" id="2593467"/>
    <lineage>
        <taxon>Eukaryota</taxon>
        <taxon>Metazoa</taxon>
        <taxon>Chordata</taxon>
        <taxon>Craniata</taxon>
        <taxon>Vertebrata</taxon>
        <taxon>Euteleostomi</taxon>
        <taxon>Archelosauria</taxon>
        <taxon>Archosauria</taxon>
        <taxon>Dinosauria</taxon>
        <taxon>Saurischia</taxon>
        <taxon>Theropoda</taxon>
        <taxon>Coelurosauria</taxon>
        <taxon>Aves</taxon>
        <taxon>Neognathae</taxon>
        <taxon>Neoaves</taxon>
        <taxon>Telluraves</taxon>
        <taxon>Australaves</taxon>
        <taxon>Passeriformes</taxon>
        <taxon>Meliphagoidea</taxon>
        <taxon>Maluridae</taxon>
        <taxon>Malurus</taxon>
    </lineage>
</organism>
<keyword evidence="5" id="KW-0067">ATP-binding</keyword>
<keyword evidence="6" id="KW-0812">Transmembrane</keyword>
<evidence type="ECO:0000256" key="4">
    <source>
        <dbReference type="ARBA" id="ARBA00022777"/>
    </source>
</evidence>
<dbReference type="Ensembl" id="ENSMCST00000015659.1">
    <property type="protein sequence ID" value="ENSMCSP00000015267.1"/>
    <property type="gene ID" value="ENSMCSG00000010756.1"/>
</dbReference>
<reference evidence="8" key="2">
    <citation type="submission" date="2025-09" db="UniProtKB">
        <authorList>
            <consortium name="Ensembl"/>
        </authorList>
    </citation>
    <scope>IDENTIFICATION</scope>
</reference>
<accession>A0A8C5TZ49</accession>